<dbReference type="Gene3D" id="3.60.21.10">
    <property type="match status" value="1"/>
</dbReference>
<feature type="domain" description="Calcineurin-like phosphoesterase" evidence="1">
    <location>
        <begin position="1"/>
        <end position="218"/>
    </location>
</feature>
<dbReference type="SUPFAM" id="SSF56300">
    <property type="entry name" value="Metallo-dependent phosphatases"/>
    <property type="match status" value="1"/>
</dbReference>
<evidence type="ECO:0000313" key="2">
    <source>
        <dbReference type="EMBL" id="KIO44069.1"/>
    </source>
</evidence>
<dbReference type="EMBL" id="JPIT01000007">
    <property type="protein sequence ID" value="KIO47272.1"/>
    <property type="molecule type" value="Genomic_DNA"/>
</dbReference>
<organism evidence="2 5">
    <name type="scientific">Sanguibacteroides justesenii</name>
    <dbReference type="NCBI Taxonomy" id="1547597"/>
    <lineage>
        <taxon>Bacteria</taxon>
        <taxon>Pseudomonadati</taxon>
        <taxon>Bacteroidota</taxon>
        <taxon>Bacteroidia</taxon>
        <taxon>Bacteroidales</taxon>
        <taxon>Porphyromonadaceae</taxon>
        <taxon>Sanguibacteroides</taxon>
    </lineage>
</organism>
<reference evidence="2 5" key="1">
    <citation type="submission" date="2014-07" db="EMBL/GenBank/DDBJ databases">
        <title>Porphyromonadaceae bacterium OUH 308042 = ATCC BAA-2681 = DSM 28342 draft genome.</title>
        <authorList>
            <person name="Sydenham T.V."/>
            <person name="Hasman H."/>
            <person name="Justensen U.S."/>
        </authorList>
    </citation>
    <scope>NUCLEOTIDE SEQUENCE [LARGE SCALE GENOMIC DNA]</scope>
    <source>
        <strain evidence="2 5">OUH 308042</strain>
    </source>
</reference>
<evidence type="ECO:0000313" key="3">
    <source>
        <dbReference type="EMBL" id="KIO47272.1"/>
    </source>
</evidence>
<dbReference type="Proteomes" id="UP000031980">
    <property type="component" value="Unassembled WGS sequence"/>
</dbReference>
<accession>A0A0C3RFL0</accession>
<dbReference type="Pfam" id="PF00149">
    <property type="entry name" value="Metallophos"/>
    <property type="match status" value="1"/>
</dbReference>
<evidence type="ECO:0000313" key="5">
    <source>
        <dbReference type="Proteomes" id="UP000031980"/>
    </source>
</evidence>
<gene>
    <name evidence="2" type="ORF">BA92_11875</name>
    <name evidence="3" type="ORF">IE90_01375</name>
</gene>
<protein>
    <recommendedName>
        <fullName evidence="1">Calcineurin-like phosphoesterase domain-containing protein</fullName>
    </recommendedName>
</protein>
<dbReference type="PANTHER" id="PTHR37844:SF1">
    <property type="entry name" value="CALCINEURIN-LIKE PHOSPHOESTERASE DOMAIN-CONTAINING PROTEIN"/>
    <property type="match status" value="1"/>
</dbReference>
<dbReference type="InterPro" id="IPR004843">
    <property type="entry name" value="Calcineurin-like_PHP"/>
</dbReference>
<keyword evidence="5" id="KW-1185">Reference proteome</keyword>
<evidence type="ECO:0000313" key="4">
    <source>
        <dbReference type="Proteomes" id="UP000031937"/>
    </source>
</evidence>
<name>A0A0C3RFL0_9PORP</name>
<dbReference type="InterPro" id="IPR029052">
    <property type="entry name" value="Metallo-depent_PP-like"/>
</dbReference>
<comment type="caution">
    <text evidence="2">The sequence shown here is derived from an EMBL/GenBank/DDBJ whole genome shotgun (WGS) entry which is preliminary data.</text>
</comment>
<dbReference type="Proteomes" id="UP000031937">
    <property type="component" value="Unassembled WGS sequence"/>
</dbReference>
<dbReference type="GO" id="GO:0016787">
    <property type="term" value="F:hydrolase activity"/>
    <property type="evidence" value="ECO:0007669"/>
    <property type="project" value="InterPro"/>
</dbReference>
<evidence type="ECO:0000259" key="1">
    <source>
        <dbReference type="Pfam" id="PF00149"/>
    </source>
</evidence>
<dbReference type="PANTHER" id="PTHR37844">
    <property type="entry name" value="SER/THR PROTEIN PHOSPHATASE SUPERFAMILY (AFU_ORTHOLOGUE AFUA_1G14840)"/>
    <property type="match status" value="1"/>
</dbReference>
<reference evidence="3 4" key="2">
    <citation type="submission" date="2014-07" db="EMBL/GenBank/DDBJ databases">
        <title>Porphyromonadaceae bacterium OUH 334697 = ATCC BAA-2682 = DSM 28341 draft genome.</title>
        <authorList>
            <person name="Sydenham T.V."/>
            <person name="Hasman H."/>
            <person name="Justesen U.S."/>
        </authorList>
    </citation>
    <scope>NUCLEOTIDE SEQUENCE [LARGE SCALE GENOMIC DNA]</scope>
    <source>
        <strain evidence="3 4">OUH 334697</strain>
    </source>
</reference>
<dbReference type="EMBL" id="JPIU01000040">
    <property type="protein sequence ID" value="KIO44069.1"/>
    <property type="molecule type" value="Genomic_DNA"/>
</dbReference>
<dbReference type="AlphaFoldDB" id="A0A0C3RFL0"/>
<proteinExistence type="predicted"/>
<sequence>MKIQYASDLHLEFSQNTKFLEEIPLIVRGDMLVLAGDVSYIKDRRLNRHPFWDWASEHYEQVYVVPGNHEFYGGYDLANVLEGFVMEVRSNVRWINNRSVRIGKAELFFTTLWSPVPEEMLWDVEYGMMDCQRICYSGRPFAAVDYDKVHEKCLCFLNKALEKSTANKRVVVSHHVPTYYCNPPQFKDGVLTSAFVVELKDFIKKYPIDYWIYGHSHSNMPEVDIEGTKLLCNQLGYVKYDEHLNFQLDAFVEV</sequence>